<protein>
    <submittedName>
        <fullName evidence="1">Uncharacterized protein</fullName>
    </submittedName>
</protein>
<evidence type="ECO:0000313" key="2">
    <source>
        <dbReference type="Proteomes" id="UP000321103"/>
    </source>
</evidence>
<accession>A0A512IG72</accession>
<proteinExistence type="predicted"/>
<dbReference type="AlphaFoldDB" id="A0A512IG72"/>
<name>A0A512IG72_9MICC</name>
<dbReference type="Proteomes" id="UP000321103">
    <property type="component" value="Unassembled WGS sequence"/>
</dbReference>
<evidence type="ECO:0000313" key="1">
    <source>
        <dbReference type="EMBL" id="GEO96650.1"/>
    </source>
</evidence>
<reference evidence="1 2" key="1">
    <citation type="submission" date="2019-07" db="EMBL/GenBank/DDBJ databases">
        <title>Whole genome shotgun sequence of Kocuria turfanensis NBRC 107627.</title>
        <authorList>
            <person name="Hosoyama A."/>
            <person name="Uohara A."/>
            <person name="Ohji S."/>
            <person name="Ichikawa N."/>
        </authorList>
    </citation>
    <scope>NUCLEOTIDE SEQUENCE [LARGE SCALE GENOMIC DNA]</scope>
    <source>
        <strain evidence="1 2">NBRC 107627</strain>
    </source>
</reference>
<keyword evidence="2" id="KW-1185">Reference proteome</keyword>
<gene>
    <name evidence="1" type="ORF">KTU01_27730</name>
</gene>
<comment type="caution">
    <text evidence="1">The sequence shown here is derived from an EMBL/GenBank/DDBJ whole genome shotgun (WGS) entry which is preliminary data.</text>
</comment>
<dbReference type="EMBL" id="BJZS01000093">
    <property type="protein sequence ID" value="GEO96650.1"/>
    <property type="molecule type" value="Genomic_DNA"/>
</dbReference>
<dbReference type="RefSeq" id="WP_062734014.1">
    <property type="nucleotide sequence ID" value="NZ_BJZS01000093.1"/>
</dbReference>
<sequence>MATSLYEWMTVEEAADALHRYLAERAPALDRLREALARHGRDPKRVLNGSPESVAPLWQWLNTRFDQLGVAEQTLEEDPTRGTWPSWARHGKLVDPHPPAETIALVDGFVTYLGELLTAAVPGARWQAGEHRIAHHPLLNYPVLAAGRHQVFLPAMPLYSAYQSAHGRDPMSGAEMLGHVHRTIAALRGESPAAATAGEPLVNVVAEVGCFDVGLRADLVEQHPEVVERLVAELADRDGVVSVHRYGPHALVVDVPDWDELRLQLWLTVWLERALSR</sequence>
<organism evidence="1 2">
    <name type="scientific">Kocuria turfanensis</name>
    <dbReference type="NCBI Taxonomy" id="388357"/>
    <lineage>
        <taxon>Bacteria</taxon>
        <taxon>Bacillati</taxon>
        <taxon>Actinomycetota</taxon>
        <taxon>Actinomycetes</taxon>
        <taxon>Micrococcales</taxon>
        <taxon>Micrococcaceae</taxon>
        <taxon>Kocuria</taxon>
    </lineage>
</organism>